<organism evidence="2 3">
    <name type="scientific">Stentor coeruleus</name>
    <dbReference type="NCBI Taxonomy" id="5963"/>
    <lineage>
        <taxon>Eukaryota</taxon>
        <taxon>Sar</taxon>
        <taxon>Alveolata</taxon>
        <taxon>Ciliophora</taxon>
        <taxon>Postciliodesmatophora</taxon>
        <taxon>Heterotrichea</taxon>
        <taxon>Heterotrichida</taxon>
        <taxon>Stentoridae</taxon>
        <taxon>Stentor</taxon>
    </lineage>
</organism>
<dbReference type="AlphaFoldDB" id="A0A1R2BMU0"/>
<dbReference type="Proteomes" id="UP000187209">
    <property type="component" value="Unassembled WGS sequence"/>
</dbReference>
<dbReference type="EMBL" id="MPUH01000551">
    <property type="protein sequence ID" value="OMJ77885.1"/>
    <property type="molecule type" value="Genomic_DNA"/>
</dbReference>
<feature type="coiled-coil region" evidence="1">
    <location>
        <begin position="458"/>
        <end position="492"/>
    </location>
</feature>
<evidence type="ECO:0000313" key="3">
    <source>
        <dbReference type="Proteomes" id="UP000187209"/>
    </source>
</evidence>
<comment type="caution">
    <text evidence="2">The sequence shown here is derived from an EMBL/GenBank/DDBJ whole genome shotgun (WGS) entry which is preliminary data.</text>
</comment>
<gene>
    <name evidence="2" type="ORF">SteCoe_22448</name>
</gene>
<reference evidence="2 3" key="1">
    <citation type="submission" date="2016-11" db="EMBL/GenBank/DDBJ databases">
        <title>The macronuclear genome of Stentor coeruleus: a giant cell with tiny introns.</title>
        <authorList>
            <person name="Slabodnick M."/>
            <person name="Ruby J.G."/>
            <person name="Reiff S.B."/>
            <person name="Swart E.C."/>
            <person name="Gosai S."/>
            <person name="Prabakaran S."/>
            <person name="Witkowska E."/>
            <person name="Larue G.E."/>
            <person name="Fisher S."/>
            <person name="Freeman R.M."/>
            <person name="Gunawardena J."/>
            <person name="Chu W."/>
            <person name="Stover N.A."/>
            <person name="Gregory B.D."/>
            <person name="Nowacki M."/>
            <person name="Derisi J."/>
            <person name="Roy S.W."/>
            <person name="Marshall W.F."/>
            <person name="Sood P."/>
        </authorList>
    </citation>
    <scope>NUCLEOTIDE SEQUENCE [LARGE SCALE GENOMIC DNA]</scope>
    <source>
        <strain evidence="2">WM001</strain>
    </source>
</reference>
<evidence type="ECO:0000256" key="1">
    <source>
        <dbReference type="SAM" id="Coils"/>
    </source>
</evidence>
<protein>
    <submittedName>
        <fullName evidence="2">Uncharacterized protein</fullName>
    </submittedName>
</protein>
<feature type="coiled-coil region" evidence="1">
    <location>
        <begin position="360"/>
        <end position="415"/>
    </location>
</feature>
<name>A0A1R2BMU0_9CILI</name>
<keyword evidence="3" id="KW-1185">Reference proteome</keyword>
<sequence length="516" mass="60036">METFPDTPMFAEKNNEGFVFSPYEASSPYSFYQDEQSFREISQGENEKNFSQDLKKNPPKGLRLDFSKIFNERQYFGKIISEINSWSRFCEEANFSEDFKNFVYNLQEQAQIFNRNQGVFTECIMVSLKFINKIQEDFKTITESSLPSNLNLENFWSLVCKTLESLSKSSKSSKALLNDLKSILKTLKKDLKSLNHTINLTDLPKPAKKILSFPIQTSGYKSSLPLFDKIIIKPSPSQLSDIGSLNTELNHLQSQLKNDLANAPSLVNKIINVKSKISSLKTIKTIKINRKLSEKVMRSLGNIEKSWIIEDKKSLRMHKKKLFSDDMTENTSETTSRSISPVGFQSSRSYLPEKSRVYDKDLYEKKYKEQNQALEIMKNSYECQEEVLKKTIADYKRKLEALDEEKNEIFKMKAKTFELVKKVKEYEKGLFEKEKYMKTSKREKAIENISDLSIVIEMGKEKNEIRKAQQKINEELEELHKEKLRVSKLQALVEHKYEAVKLLWPKISSMLSSIRL</sequence>
<evidence type="ECO:0000313" key="2">
    <source>
        <dbReference type="EMBL" id="OMJ77885.1"/>
    </source>
</evidence>
<keyword evidence="1" id="KW-0175">Coiled coil</keyword>
<proteinExistence type="predicted"/>
<accession>A0A1R2BMU0</accession>